<proteinExistence type="predicted"/>
<keyword evidence="2" id="KW-0472">Membrane</keyword>
<feature type="domain" description="Zinc-ribbon" evidence="3">
    <location>
        <begin position="6"/>
        <end position="27"/>
    </location>
</feature>
<evidence type="ECO:0000259" key="3">
    <source>
        <dbReference type="Pfam" id="PF13240"/>
    </source>
</evidence>
<reference evidence="4 5" key="1">
    <citation type="submission" date="2015-11" db="EMBL/GenBank/DDBJ databases">
        <title>Draft genome sequences of new species of the genus Lactobacillus isolated from orchardgrass silage.</title>
        <authorList>
            <person name="Tohno M."/>
            <person name="Tanizawa Y."/>
            <person name="Arita M."/>
        </authorList>
    </citation>
    <scope>NUCLEOTIDE SEQUENCE [LARGE SCALE GENOMIC DNA]</scope>
    <source>
        <strain evidence="4 5">IWT126</strain>
    </source>
</reference>
<keyword evidence="5" id="KW-1185">Reference proteome</keyword>
<dbReference type="Proteomes" id="UP000198402">
    <property type="component" value="Unassembled WGS sequence"/>
</dbReference>
<dbReference type="Pfam" id="PF13240">
    <property type="entry name" value="Zn_Ribbon_1"/>
    <property type="match status" value="1"/>
</dbReference>
<comment type="caution">
    <text evidence="4">The sequence shown here is derived from an EMBL/GenBank/DDBJ whole genome shotgun (WGS) entry which is preliminary data.</text>
</comment>
<name>A0A1Z5IJI5_9LACO</name>
<evidence type="ECO:0000256" key="1">
    <source>
        <dbReference type="SAM" id="MobiDB-lite"/>
    </source>
</evidence>
<feature type="transmembrane region" description="Helical" evidence="2">
    <location>
        <begin position="98"/>
        <end position="120"/>
    </location>
</feature>
<evidence type="ECO:0000256" key="2">
    <source>
        <dbReference type="SAM" id="Phobius"/>
    </source>
</evidence>
<dbReference type="InterPro" id="IPR026870">
    <property type="entry name" value="Zinc_ribbon_dom"/>
</dbReference>
<evidence type="ECO:0000313" key="4">
    <source>
        <dbReference type="EMBL" id="GAX01920.1"/>
    </source>
</evidence>
<keyword evidence="2" id="KW-1133">Transmembrane helix</keyword>
<evidence type="ECO:0000313" key="5">
    <source>
        <dbReference type="Proteomes" id="UP000198402"/>
    </source>
</evidence>
<sequence length="126" mass="13555">MDNTKFCIKCGKKIPESSEFCPYCGTSQVGNESPKQSQNSSTQLDQITSVSNNPHHGMFIGLGWLCAVISLFIPLTGIAALVLAIIDTVKNNHKAAGIVLIVFSILFFYFGMTGFGTGFMNGVNGR</sequence>
<accession>A0A1Z5IJI5</accession>
<feature type="region of interest" description="Disordered" evidence="1">
    <location>
        <begin position="27"/>
        <end position="46"/>
    </location>
</feature>
<organism evidence="4 5">
    <name type="scientific">Secundilactobacillus silagei JCM 19001</name>
    <dbReference type="NCBI Taxonomy" id="1302250"/>
    <lineage>
        <taxon>Bacteria</taxon>
        <taxon>Bacillati</taxon>
        <taxon>Bacillota</taxon>
        <taxon>Bacilli</taxon>
        <taxon>Lactobacillales</taxon>
        <taxon>Lactobacillaceae</taxon>
        <taxon>Secundilactobacillus</taxon>
    </lineage>
</organism>
<keyword evidence="2" id="KW-0812">Transmembrane</keyword>
<gene>
    <name evidence="4" type="ORF">IWT126_01984</name>
</gene>
<dbReference type="AlphaFoldDB" id="A0A1Z5IJI5"/>
<dbReference type="STRING" id="1302250.GCA_001313225_01327"/>
<feature type="transmembrane region" description="Helical" evidence="2">
    <location>
        <begin position="62"/>
        <end position="86"/>
    </location>
</feature>
<dbReference type="RefSeq" id="WP_225362387.1">
    <property type="nucleotide sequence ID" value="NZ_BBFL01000005.1"/>
</dbReference>
<dbReference type="EMBL" id="BCMG01000010">
    <property type="protein sequence ID" value="GAX01920.1"/>
    <property type="molecule type" value="Genomic_DNA"/>
</dbReference>
<protein>
    <submittedName>
        <fullName evidence="4">Integral membrane protein (Putative)</fullName>
    </submittedName>
</protein>